<dbReference type="SUPFAM" id="SSF55486">
    <property type="entry name" value="Metalloproteases ('zincins'), catalytic domain"/>
    <property type="match status" value="1"/>
</dbReference>
<dbReference type="GO" id="GO:0008270">
    <property type="term" value="F:zinc ion binding"/>
    <property type="evidence" value="ECO:0007669"/>
    <property type="project" value="InterPro"/>
</dbReference>
<evidence type="ECO:0000256" key="5">
    <source>
        <dbReference type="ARBA" id="ARBA00015611"/>
    </source>
</evidence>
<dbReference type="InterPro" id="IPR045357">
    <property type="entry name" value="Aminopeptidase_N-like_N"/>
</dbReference>
<keyword evidence="11" id="KW-0482">Metalloprotease</keyword>
<dbReference type="InterPro" id="IPR014782">
    <property type="entry name" value="Peptidase_M1_dom"/>
</dbReference>
<dbReference type="GO" id="GO:0016285">
    <property type="term" value="F:alanyl aminopeptidase activity"/>
    <property type="evidence" value="ECO:0007669"/>
    <property type="project" value="UniProtKB-EC"/>
</dbReference>
<dbReference type="InterPro" id="IPR027268">
    <property type="entry name" value="Peptidase_M4/M1_CTD_sf"/>
</dbReference>
<evidence type="ECO:0000256" key="1">
    <source>
        <dbReference type="ARBA" id="ARBA00000098"/>
    </source>
</evidence>
<dbReference type="PANTHER" id="PTHR11533">
    <property type="entry name" value="PROTEASE M1 ZINC METALLOPROTEASE"/>
    <property type="match status" value="1"/>
</dbReference>
<organism evidence="15 16">
    <name type="scientific">Salinimicrobium catena</name>
    <dbReference type="NCBI Taxonomy" id="390640"/>
    <lineage>
        <taxon>Bacteria</taxon>
        <taxon>Pseudomonadati</taxon>
        <taxon>Bacteroidota</taxon>
        <taxon>Flavobacteriia</taxon>
        <taxon>Flavobacteriales</taxon>
        <taxon>Flavobacteriaceae</taxon>
        <taxon>Salinimicrobium</taxon>
    </lineage>
</organism>
<dbReference type="AlphaFoldDB" id="A0A1H5L4I8"/>
<dbReference type="Gene3D" id="1.10.390.10">
    <property type="entry name" value="Neutral Protease Domain 2"/>
    <property type="match status" value="1"/>
</dbReference>
<feature type="domain" description="Peptidase M1 membrane alanine aminopeptidase" evidence="13">
    <location>
        <begin position="237"/>
        <end position="437"/>
    </location>
</feature>
<dbReference type="Gene3D" id="2.60.40.1730">
    <property type="entry name" value="tricorn interacting facor f3 domain"/>
    <property type="match status" value="1"/>
</dbReference>
<sequence>MKKLFLNHFLLFFAGFAFAQEKPVTDFKHLQAEISIMPVKGEVSGDLTYTFDVLQPTDSVFVDAQKMEFQKVLLNGKEVPFKNDGKRLWITRQMERSEDNVLEITYSANPTQSMYFIENKPEGEEQEYQVWTQGQGKYTSNWLPSFDDVNEKVEFDLSFIYKKGKTLTANGVLQSSEAVNDSLTRWHFDMEQPMSSYLLAVAAGNYEVEERESDSGVPLKLFYPEGEEQYVEPTYRHTEMMMDFFEKEIGVKYPWQNYKQIPVQDFLYSGMENTGTTIFSDLFLVDSIGFHDRNYVMVNAHELAHQWFGDMVTAVSGEHHWLQEGFATYYALLAEREIFGEDYYYWKLFQSAEELKQMSDSGKGEALLNPKAGSLTFYQKGAWALHILKELVGREAFDAGVKNYLEKHAYQNVTTQDFLAEVEQASGMDLGNFRKNWLEQSAFQGSEALESLKRSEFIRNYLEIAALKQLPLESKKELLEKALDFPVNDYIGQEVVHQLALEEISEVLDLYKKSFATNNLYVRQAIALSLNEIPQELKSSYESLLTDDSYLTREAALFNLWMNFPEDRAVYLSKMQGQEGFSDKNLRTLWLALSIATPDFHTSQKEEYLKELRSYTAPYYRFQLRKNAFGYLFQLNAFSSENIRDLMEASGHHAYRFRDFAKNLLQQVYQTSDLLPEDRTLLEKELGINAEVEN</sequence>
<dbReference type="EMBL" id="FNUG01000002">
    <property type="protein sequence ID" value="SEE71913.1"/>
    <property type="molecule type" value="Genomic_DNA"/>
</dbReference>
<evidence type="ECO:0000256" key="10">
    <source>
        <dbReference type="ARBA" id="ARBA00022833"/>
    </source>
</evidence>
<dbReference type="PRINTS" id="PR00756">
    <property type="entry name" value="ALADIPTASE"/>
</dbReference>
<dbReference type="CDD" id="cd09603">
    <property type="entry name" value="M1_APN_like"/>
    <property type="match status" value="1"/>
</dbReference>
<comment type="cofactor">
    <cofactor evidence="2">
        <name>Zn(2+)</name>
        <dbReference type="ChEBI" id="CHEBI:29105"/>
    </cofactor>
</comment>
<keyword evidence="9" id="KW-0378">Hydrolase</keyword>
<comment type="similarity">
    <text evidence="3">Belongs to the peptidase M1 family.</text>
</comment>
<dbReference type="GO" id="GO:0043171">
    <property type="term" value="P:peptide catabolic process"/>
    <property type="evidence" value="ECO:0007669"/>
    <property type="project" value="TreeGrafter"/>
</dbReference>
<dbReference type="GO" id="GO:0005737">
    <property type="term" value="C:cytoplasm"/>
    <property type="evidence" value="ECO:0007669"/>
    <property type="project" value="TreeGrafter"/>
</dbReference>
<protein>
    <recommendedName>
        <fullName evidence="5">Aminopeptidase N</fullName>
        <ecNumber evidence="4">3.4.11.2</ecNumber>
    </recommendedName>
</protein>
<feature type="chain" id="PRO_5011604765" description="Aminopeptidase N" evidence="12">
    <location>
        <begin position="20"/>
        <end position="694"/>
    </location>
</feature>
<evidence type="ECO:0000259" key="13">
    <source>
        <dbReference type="Pfam" id="PF01433"/>
    </source>
</evidence>
<dbReference type="Pfam" id="PF01433">
    <property type="entry name" value="Peptidase_M1"/>
    <property type="match status" value="1"/>
</dbReference>
<keyword evidence="16" id="KW-1185">Reference proteome</keyword>
<evidence type="ECO:0000313" key="15">
    <source>
        <dbReference type="EMBL" id="SEE71913.1"/>
    </source>
</evidence>
<evidence type="ECO:0000256" key="9">
    <source>
        <dbReference type="ARBA" id="ARBA00022801"/>
    </source>
</evidence>
<gene>
    <name evidence="15" type="ORF">SAMN04488034_102129</name>
</gene>
<evidence type="ECO:0000259" key="14">
    <source>
        <dbReference type="Pfam" id="PF17900"/>
    </source>
</evidence>
<dbReference type="GO" id="GO:0005615">
    <property type="term" value="C:extracellular space"/>
    <property type="evidence" value="ECO:0007669"/>
    <property type="project" value="TreeGrafter"/>
</dbReference>
<feature type="signal peptide" evidence="12">
    <location>
        <begin position="1"/>
        <end position="19"/>
    </location>
</feature>
<reference evidence="15 16" key="1">
    <citation type="submission" date="2016-10" db="EMBL/GenBank/DDBJ databases">
        <authorList>
            <person name="de Groot N.N."/>
        </authorList>
    </citation>
    <scope>NUCLEOTIDE SEQUENCE [LARGE SCALE GENOMIC DNA]</scope>
    <source>
        <strain evidence="15 16">DSM 23553</strain>
    </source>
</reference>
<evidence type="ECO:0000256" key="3">
    <source>
        <dbReference type="ARBA" id="ARBA00010136"/>
    </source>
</evidence>
<dbReference type="InterPro" id="IPR001930">
    <property type="entry name" value="Peptidase_M1"/>
</dbReference>
<dbReference type="InterPro" id="IPR050344">
    <property type="entry name" value="Peptidase_M1_aminopeptidases"/>
</dbReference>
<name>A0A1H5L4I8_9FLAO</name>
<feature type="domain" description="Aminopeptidase N-like N-terminal" evidence="14">
    <location>
        <begin position="33"/>
        <end position="198"/>
    </location>
</feature>
<proteinExistence type="inferred from homology"/>
<evidence type="ECO:0000256" key="8">
    <source>
        <dbReference type="ARBA" id="ARBA00022723"/>
    </source>
</evidence>
<evidence type="ECO:0000256" key="7">
    <source>
        <dbReference type="ARBA" id="ARBA00022670"/>
    </source>
</evidence>
<evidence type="ECO:0000256" key="4">
    <source>
        <dbReference type="ARBA" id="ARBA00012564"/>
    </source>
</evidence>
<keyword evidence="12" id="KW-0732">Signal</keyword>
<dbReference type="STRING" id="390640.SAMN04488034_102129"/>
<dbReference type="GO" id="GO:0016020">
    <property type="term" value="C:membrane"/>
    <property type="evidence" value="ECO:0007669"/>
    <property type="project" value="TreeGrafter"/>
</dbReference>
<keyword evidence="6 15" id="KW-0031">Aminopeptidase</keyword>
<dbReference type="RefSeq" id="WP_245693377.1">
    <property type="nucleotide sequence ID" value="NZ_FNGG01000002.1"/>
</dbReference>
<evidence type="ECO:0000256" key="6">
    <source>
        <dbReference type="ARBA" id="ARBA00022438"/>
    </source>
</evidence>
<evidence type="ECO:0000256" key="2">
    <source>
        <dbReference type="ARBA" id="ARBA00001947"/>
    </source>
</evidence>
<dbReference type="GO" id="GO:0006508">
    <property type="term" value="P:proteolysis"/>
    <property type="evidence" value="ECO:0007669"/>
    <property type="project" value="UniProtKB-KW"/>
</dbReference>
<evidence type="ECO:0000313" key="16">
    <source>
        <dbReference type="Proteomes" id="UP000199448"/>
    </source>
</evidence>
<dbReference type="InterPro" id="IPR042097">
    <property type="entry name" value="Aminopeptidase_N-like_N_sf"/>
</dbReference>
<evidence type="ECO:0000256" key="11">
    <source>
        <dbReference type="ARBA" id="ARBA00023049"/>
    </source>
</evidence>
<accession>A0A1H5L4I8</accession>
<dbReference type="Pfam" id="PF17900">
    <property type="entry name" value="Peptidase_M1_N"/>
    <property type="match status" value="1"/>
</dbReference>
<dbReference type="GO" id="GO:0070006">
    <property type="term" value="F:metalloaminopeptidase activity"/>
    <property type="evidence" value="ECO:0007669"/>
    <property type="project" value="TreeGrafter"/>
</dbReference>
<comment type="catalytic activity">
    <reaction evidence="1">
        <text>Release of an N-terminal amino acid, Xaa-|-Yaa- from a peptide, amide or arylamide. Xaa is preferably Ala, but may be most amino acids including Pro (slow action). When a terminal hydrophobic residue is followed by a prolyl residue, the two may be released as an intact Xaa-Pro dipeptide.</text>
        <dbReference type="EC" id="3.4.11.2"/>
    </reaction>
</comment>
<dbReference type="PANTHER" id="PTHR11533:SF174">
    <property type="entry name" value="PUROMYCIN-SENSITIVE AMINOPEPTIDASE-RELATED"/>
    <property type="match status" value="1"/>
</dbReference>
<evidence type="ECO:0000256" key="12">
    <source>
        <dbReference type="SAM" id="SignalP"/>
    </source>
</evidence>
<keyword evidence="7" id="KW-0645">Protease</keyword>
<dbReference type="SUPFAM" id="SSF63737">
    <property type="entry name" value="Leukotriene A4 hydrolase N-terminal domain"/>
    <property type="match status" value="1"/>
</dbReference>
<dbReference type="GO" id="GO:0042277">
    <property type="term" value="F:peptide binding"/>
    <property type="evidence" value="ECO:0007669"/>
    <property type="project" value="TreeGrafter"/>
</dbReference>
<dbReference type="Proteomes" id="UP000199448">
    <property type="component" value="Unassembled WGS sequence"/>
</dbReference>
<keyword evidence="10" id="KW-0862">Zinc</keyword>
<dbReference type="EC" id="3.4.11.2" evidence="4"/>
<keyword evidence="8" id="KW-0479">Metal-binding</keyword>